<evidence type="ECO:0000313" key="3">
    <source>
        <dbReference type="EMBL" id="RKN30945.1"/>
    </source>
</evidence>
<keyword evidence="1" id="KW-0812">Transmembrane</keyword>
<feature type="domain" description="Glutaredoxin" evidence="2">
    <location>
        <begin position="67"/>
        <end position="121"/>
    </location>
</feature>
<feature type="transmembrane region" description="Helical" evidence="1">
    <location>
        <begin position="25"/>
        <end position="47"/>
    </location>
</feature>
<reference evidence="3 4" key="1">
    <citation type="submission" date="2018-09" db="EMBL/GenBank/DDBJ databases">
        <title>Micromonospora sp. nov. MS1-9, isolated from a root of Musa sp.</title>
        <authorList>
            <person name="Kuncharoen N."/>
            <person name="Kudo T."/>
            <person name="Ohkuma M."/>
            <person name="Yuki M."/>
            <person name="Tanasupawat S."/>
        </authorList>
    </citation>
    <scope>NUCLEOTIDE SEQUENCE [LARGE SCALE GENOMIC DNA]</scope>
    <source>
        <strain evidence="3 4">MS1-9</strain>
    </source>
</reference>
<dbReference type="Proteomes" id="UP000275865">
    <property type="component" value="Unassembled WGS sequence"/>
</dbReference>
<sequence>MLRIWGPPGLLLATGVYVAATLRPVWLGLTWLVLLVALAAVLSPLAFPGSVTAAQARRRGAADGRPVVYWRPGCTYCLRLRLRLGRAARRAYWVNIWSDPDGAATVREIAGGNETVPTVVLADGTAVVNPTPDWLRRRLGR</sequence>
<protein>
    <recommendedName>
        <fullName evidence="2">Glutaredoxin domain-containing protein</fullName>
    </recommendedName>
</protein>
<keyword evidence="1" id="KW-1133">Transmembrane helix</keyword>
<gene>
    <name evidence="3" type="ORF">D7044_16830</name>
</gene>
<dbReference type="SUPFAM" id="SSF52833">
    <property type="entry name" value="Thioredoxin-like"/>
    <property type="match status" value="1"/>
</dbReference>
<dbReference type="EMBL" id="RAZT01000008">
    <property type="protein sequence ID" value="RKN30945.1"/>
    <property type="molecule type" value="Genomic_DNA"/>
</dbReference>
<comment type="caution">
    <text evidence="3">The sequence shown here is derived from an EMBL/GenBank/DDBJ whole genome shotgun (WGS) entry which is preliminary data.</text>
</comment>
<dbReference type="Gene3D" id="3.40.30.10">
    <property type="entry name" value="Glutaredoxin"/>
    <property type="match status" value="1"/>
</dbReference>
<dbReference type="InterPro" id="IPR002109">
    <property type="entry name" value="Glutaredoxin"/>
</dbReference>
<dbReference type="RefSeq" id="WP_120689491.1">
    <property type="nucleotide sequence ID" value="NZ_RAZT01000008.1"/>
</dbReference>
<dbReference type="AlphaFoldDB" id="A0A3A9Y0H5"/>
<dbReference type="Pfam" id="PF00462">
    <property type="entry name" value="Glutaredoxin"/>
    <property type="match status" value="1"/>
</dbReference>
<proteinExistence type="predicted"/>
<evidence type="ECO:0000259" key="2">
    <source>
        <dbReference type="Pfam" id="PF00462"/>
    </source>
</evidence>
<accession>A0A3A9Y0H5</accession>
<keyword evidence="1" id="KW-0472">Membrane</keyword>
<dbReference type="InterPro" id="IPR036249">
    <property type="entry name" value="Thioredoxin-like_sf"/>
</dbReference>
<evidence type="ECO:0000256" key="1">
    <source>
        <dbReference type="SAM" id="Phobius"/>
    </source>
</evidence>
<evidence type="ECO:0000313" key="4">
    <source>
        <dbReference type="Proteomes" id="UP000275865"/>
    </source>
</evidence>
<name>A0A3A9Y0H5_9ACTN</name>
<organism evidence="3 4">
    <name type="scientific">Micromonospora musae</name>
    <dbReference type="NCBI Taxonomy" id="1894970"/>
    <lineage>
        <taxon>Bacteria</taxon>
        <taxon>Bacillati</taxon>
        <taxon>Actinomycetota</taxon>
        <taxon>Actinomycetes</taxon>
        <taxon>Micromonosporales</taxon>
        <taxon>Micromonosporaceae</taxon>
        <taxon>Micromonospora</taxon>
    </lineage>
</organism>